<proteinExistence type="predicted"/>
<sequence length="62" mass="7667">MFFVSFINSKNKKIADDEWFNYVCEKVGLRDFVIQRNIYKYRPNYLKKSIFIKMTLFILYLL</sequence>
<protein>
    <submittedName>
        <fullName evidence="1">Uncharacterized protein</fullName>
    </submittedName>
</protein>
<dbReference type="Proteomes" id="UP000186029">
    <property type="component" value="Unassembled WGS sequence"/>
</dbReference>
<name>A0A1F5EKA4_9BACT</name>
<organism evidence="1 2">
    <name type="scientific">Candidatus Campbellbacteria bacterium RIFCSPLOWO2_02_35_12</name>
    <dbReference type="NCBI Taxonomy" id="1797580"/>
    <lineage>
        <taxon>Bacteria</taxon>
        <taxon>Candidatus Campbelliibacteriota</taxon>
    </lineage>
</organism>
<comment type="caution">
    <text evidence="1">The sequence shown here is derived from an EMBL/GenBank/DDBJ whole genome shotgun (WGS) entry which is preliminary data.</text>
</comment>
<reference evidence="1 2" key="1">
    <citation type="journal article" date="2016" name="Nat. Commun.">
        <title>Thousands of microbial genomes shed light on interconnected biogeochemical processes in an aquifer system.</title>
        <authorList>
            <person name="Anantharaman K."/>
            <person name="Brown C.T."/>
            <person name="Hug L.A."/>
            <person name="Sharon I."/>
            <person name="Castelle C.J."/>
            <person name="Probst A.J."/>
            <person name="Thomas B.C."/>
            <person name="Singh A."/>
            <person name="Wilkins M.J."/>
            <person name="Karaoz U."/>
            <person name="Brodie E.L."/>
            <person name="Williams K.H."/>
            <person name="Hubbard S.S."/>
            <person name="Banfield J.F."/>
        </authorList>
    </citation>
    <scope>NUCLEOTIDE SEQUENCE [LARGE SCALE GENOMIC DNA]</scope>
</reference>
<accession>A0A1F5EKA4</accession>
<gene>
    <name evidence="1" type="ORF">A2Z61_00570</name>
</gene>
<dbReference type="EMBL" id="MFAC01000002">
    <property type="protein sequence ID" value="OGD67831.1"/>
    <property type="molecule type" value="Genomic_DNA"/>
</dbReference>
<evidence type="ECO:0000313" key="1">
    <source>
        <dbReference type="EMBL" id="OGD67831.1"/>
    </source>
</evidence>
<evidence type="ECO:0000313" key="2">
    <source>
        <dbReference type="Proteomes" id="UP000186029"/>
    </source>
</evidence>
<dbReference type="AlphaFoldDB" id="A0A1F5EKA4"/>